<evidence type="ECO:0000256" key="4">
    <source>
        <dbReference type="ARBA" id="ARBA00023143"/>
    </source>
</evidence>
<name>A0A250KQF8_9GAMM</name>
<comment type="similarity">
    <text evidence="1 5">Belongs to the FliD family.</text>
</comment>
<evidence type="ECO:0000259" key="6">
    <source>
        <dbReference type="Pfam" id="PF02465"/>
    </source>
</evidence>
<evidence type="ECO:0000313" key="8">
    <source>
        <dbReference type="EMBL" id="BBA33772.1"/>
    </source>
</evidence>
<evidence type="ECO:0000256" key="1">
    <source>
        <dbReference type="ARBA" id="ARBA00009764"/>
    </source>
</evidence>
<keyword evidence="8" id="KW-0969">Cilium</keyword>
<keyword evidence="8" id="KW-0282">Flagellum</keyword>
<keyword evidence="3 5" id="KW-0175">Coiled coil</keyword>
<feature type="domain" description="Flagellar hook-associated protein 2 C-terminal" evidence="7">
    <location>
        <begin position="249"/>
        <end position="402"/>
    </location>
</feature>
<dbReference type="PANTHER" id="PTHR30288:SF0">
    <property type="entry name" value="FLAGELLAR HOOK-ASSOCIATED PROTEIN 2"/>
    <property type="match status" value="1"/>
</dbReference>
<evidence type="ECO:0000259" key="7">
    <source>
        <dbReference type="Pfam" id="PF07195"/>
    </source>
</evidence>
<dbReference type="PANTHER" id="PTHR30288">
    <property type="entry name" value="FLAGELLAR CAP/ASSEMBLY PROTEIN FLID"/>
    <property type="match status" value="1"/>
</dbReference>
<dbReference type="GO" id="GO:0071973">
    <property type="term" value="P:bacterial-type flagellum-dependent cell motility"/>
    <property type="evidence" value="ECO:0007669"/>
    <property type="project" value="TreeGrafter"/>
</dbReference>
<accession>A0A250KQF8</accession>
<gene>
    <name evidence="8" type="ORF">sS8_1816</name>
</gene>
<dbReference type="GO" id="GO:0007155">
    <property type="term" value="P:cell adhesion"/>
    <property type="evidence" value="ECO:0007669"/>
    <property type="project" value="InterPro"/>
</dbReference>
<evidence type="ECO:0000256" key="5">
    <source>
        <dbReference type="RuleBase" id="RU362066"/>
    </source>
</evidence>
<dbReference type="InterPro" id="IPR010809">
    <property type="entry name" value="FliD_C"/>
</dbReference>
<protein>
    <recommendedName>
        <fullName evidence="5">Flagellar hook-associated protein 2</fullName>
        <shortName evidence="5">HAP2</shortName>
    </recommendedName>
    <alternativeName>
        <fullName evidence="5">Flagellar cap protein</fullName>
    </alternativeName>
</protein>
<dbReference type="Pfam" id="PF02465">
    <property type="entry name" value="FliD_N"/>
    <property type="match status" value="1"/>
</dbReference>
<evidence type="ECO:0000256" key="3">
    <source>
        <dbReference type="ARBA" id="ARBA00023054"/>
    </source>
</evidence>
<dbReference type="InterPro" id="IPR040026">
    <property type="entry name" value="FliD"/>
</dbReference>
<reference evidence="8 9" key="1">
    <citation type="submission" date="2016-12" db="EMBL/GenBank/DDBJ databases">
        <title>Genome sequencing of Methylocaldum marinum.</title>
        <authorList>
            <person name="Takeuchi M."/>
            <person name="Kamagata Y."/>
            <person name="Hiraoka S."/>
            <person name="Oshima K."/>
            <person name="Hattori M."/>
            <person name="Iwasaki W."/>
        </authorList>
    </citation>
    <scope>NUCLEOTIDE SEQUENCE [LARGE SCALE GENOMIC DNA]</scope>
    <source>
        <strain evidence="8 9">S8</strain>
    </source>
</reference>
<feature type="domain" description="Flagellar hook-associated protein 2 C-terminal" evidence="7">
    <location>
        <begin position="595"/>
        <end position="666"/>
    </location>
</feature>
<keyword evidence="4 5" id="KW-0975">Bacterial flagellum</keyword>
<dbReference type="Pfam" id="PF07195">
    <property type="entry name" value="FliD_C"/>
    <property type="match status" value="2"/>
</dbReference>
<dbReference type="GO" id="GO:0009421">
    <property type="term" value="C:bacterial-type flagellum filament cap"/>
    <property type="evidence" value="ECO:0007669"/>
    <property type="project" value="InterPro"/>
</dbReference>
<sequence length="687" mass="71333">MEGLMAGITSTGLGSGLNISSLVSQLVQAERTPIAARLDRQEVAIQSKISSFGNFKSALSAFRDSLSALRNLNSFQKSSATSSDGSIVGASAESNADLGNYKIEVKQLAQSHALATGYFISADAVVGTGTLTLKFGATDYTPPSDGVPGSYNGFTQNPDRGTLTLEIDSSNNTLSAIRDAINNAKAGVTAVIVNDGGGSRLVLNSSETGAENSLQISVADDDGNSTDTSGLSVLSFNAAAVNLQQTQAALDAKIAINGLEVVSASNTVKDALKGVTFDLQSAQPGKIVNVSISQSNDEIKKLIEGFVKSFNELAKTDRALTGYDAARKAGGLLQGDATVRGGMAQLRSELARFVQGLEGSTKTLADIGIRTQRDGTLSLDGTKLNEALNADRNSVAALFAPIGRPTDAGIVYSGHTADTRPGTYAVNITQSATQGLLNGGAVNSLVVDADNDTFKIKVDGVLSADITLTQATYGSHAALAAEIQSRINGDSALKAKGVSVGVSYDDVDNRFVIQSRSYGSESQVEITQVDNNSEATLGLKLGSSLADGTGGKDVAGSIGESEATGKGRELTAAAGDAQGLKLLIADAKTGDRGAVGFSRGLVERLDKVLSGLLESKGAIEARTDGLEKSLENIQESRELLESRMSDLEKRLLDRFNRMDALLGQFQAISSYLGQQLAALPLANQNKK</sequence>
<keyword evidence="5" id="KW-0964">Secreted</keyword>
<keyword evidence="9" id="KW-1185">Reference proteome</keyword>
<proteinExistence type="inferred from homology"/>
<feature type="domain" description="Flagellar hook-associated protein 2 N-terminal" evidence="6">
    <location>
        <begin position="15"/>
        <end position="112"/>
    </location>
</feature>
<feature type="coiled-coil region" evidence="5">
    <location>
        <begin position="623"/>
        <end position="650"/>
    </location>
</feature>
<organism evidence="8 9">
    <name type="scientific">Methylocaldum marinum</name>
    <dbReference type="NCBI Taxonomy" id="1432792"/>
    <lineage>
        <taxon>Bacteria</taxon>
        <taxon>Pseudomonadati</taxon>
        <taxon>Pseudomonadota</taxon>
        <taxon>Gammaproteobacteria</taxon>
        <taxon>Methylococcales</taxon>
        <taxon>Methylococcaceae</taxon>
        <taxon>Methylocaldum</taxon>
    </lineage>
</organism>
<comment type="subunit">
    <text evidence="2 5">Homopentamer.</text>
</comment>
<dbReference type="AlphaFoldDB" id="A0A250KQF8"/>
<dbReference type="InterPro" id="IPR003481">
    <property type="entry name" value="FliD_N"/>
</dbReference>
<dbReference type="GO" id="GO:0009424">
    <property type="term" value="C:bacterial-type flagellum hook"/>
    <property type="evidence" value="ECO:0007669"/>
    <property type="project" value="UniProtKB-UniRule"/>
</dbReference>
<dbReference type="KEGG" id="mmai:sS8_1816"/>
<evidence type="ECO:0000313" key="9">
    <source>
        <dbReference type="Proteomes" id="UP000266313"/>
    </source>
</evidence>
<comment type="function">
    <text evidence="5">Required for morphogenesis and for the elongation of the flagellar filament by facilitating polymerization of the flagellin monomers at the tip of growing filament. Forms a capping structure, which prevents flagellin subunits (transported through the central channel of the flagellum) from leaking out without polymerization at the distal end.</text>
</comment>
<dbReference type="Proteomes" id="UP000266313">
    <property type="component" value="Chromosome"/>
</dbReference>
<keyword evidence="8" id="KW-0966">Cell projection</keyword>
<dbReference type="EMBL" id="AP017928">
    <property type="protein sequence ID" value="BBA33772.1"/>
    <property type="molecule type" value="Genomic_DNA"/>
</dbReference>
<comment type="subcellular location">
    <subcellularLocation>
        <location evidence="5">Secreted</location>
    </subcellularLocation>
    <subcellularLocation>
        <location evidence="5">Bacterial flagellum</location>
    </subcellularLocation>
</comment>
<dbReference type="GO" id="GO:0005576">
    <property type="term" value="C:extracellular region"/>
    <property type="evidence" value="ECO:0007669"/>
    <property type="project" value="UniProtKB-SubCell"/>
</dbReference>
<evidence type="ECO:0000256" key="2">
    <source>
        <dbReference type="ARBA" id="ARBA00011255"/>
    </source>
</evidence>